<evidence type="ECO:0000256" key="3">
    <source>
        <dbReference type="ARBA" id="ARBA00023163"/>
    </source>
</evidence>
<protein>
    <submittedName>
        <fullName evidence="7">AsnC family transcriptional regulator</fullName>
    </submittedName>
</protein>
<name>A0ABP9JSL6_9ACTN</name>
<dbReference type="InterPro" id="IPR036388">
    <property type="entry name" value="WH-like_DNA-bd_sf"/>
</dbReference>
<dbReference type="PANTHER" id="PTHR30154">
    <property type="entry name" value="LEUCINE-RESPONSIVE REGULATORY PROTEIN"/>
    <property type="match status" value="1"/>
</dbReference>
<dbReference type="Gene3D" id="1.10.10.10">
    <property type="entry name" value="Winged helix-like DNA-binding domain superfamily/Winged helix DNA-binding domain"/>
    <property type="match status" value="2"/>
</dbReference>
<sequence>MQETAKPLSEDDLALIHALQLRPRASWTELGRVLAVDPVTVARRFARLNGQGAAWVGLSPGARLFEQVHAAFVEIDCAPGAAARTAAALAAHPHLLTLERSAAGHDILATIATADLPALSRYTLDVLPRIAGITAVRVRIVTHMFTEGGRWRIAALEPGQRSRLTAPPAAGPPRPGHRDITAFDRALLARLAHDGRASYQSLATALGVSLSSARRRVERLVRLDLLRFRCDFARPLGGWPVAVTFRARAAPTELPEIGHALVRRPETRNCAAVTGPDNLVLQASLHCVEDVPRLETQLAAAHPGLDIVDRTITLRHDKLLGRLLDPHGRSVGVVPPDVWAEPDVRAEPGGAGDAAGADDMDVP</sequence>
<feature type="domain" description="HTH asnC-type" evidence="6">
    <location>
        <begin position="10"/>
        <end position="48"/>
    </location>
</feature>
<keyword evidence="1" id="KW-0805">Transcription regulation</keyword>
<proteinExistence type="predicted"/>
<dbReference type="Gene3D" id="3.30.70.920">
    <property type="match status" value="1"/>
</dbReference>
<dbReference type="PRINTS" id="PR00033">
    <property type="entry name" value="HTHASNC"/>
</dbReference>
<evidence type="ECO:0000256" key="2">
    <source>
        <dbReference type="ARBA" id="ARBA00023125"/>
    </source>
</evidence>
<keyword evidence="8" id="KW-1185">Reference proteome</keyword>
<keyword evidence="3" id="KW-0804">Transcription</keyword>
<dbReference type="SMART" id="SM00344">
    <property type="entry name" value="HTH_ASNC"/>
    <property type="match status" value="1"/>
</dbReference>
<dbReference type="InterPro" id="IPR019888">
    <property type="entry name" value="Tscrpt_reg_AsnC-like"/>
</dbReference>
<dbReference type="InterPro" id="IPR011008">
    <property type="entry name" value="Dimeric_a/b-barrel"/>
</dbReference>
<dbReference type="Pfam" id="PF13404">
    <property type="entry name" value="HTH_AsnC-type"/>
    <property type="match status" value="2"/>
</dbReference>
<dbReference type="Pfam" id="PF01037">
    <property type="entry name" value="AsnC_trans_reg"/>
    <property type="match status" value="1"/>
</dbReference>
<organism evidence="7 8">
    <name type="scientific">Streptomyces similanensis</name>
    <dbReference type="NCBI Taxonomy" id="1274988"/>
    <lineage>
        <taxon>Bacteria</taxon>
        <taxon>Bacillati</taxon>
        <taxon>Actinomycetota</taxon>
        <taxon>Actinomycetes</taxon>
        <taxon>Kitasatosporales</taxon>
        <taxon>Streptomycetaceae</taxon>
        <taxon>Streptomyces</taxon>
    </lineage>
</organism>
<dbReference type="PANTHER" id="PTHR30154:SF34">
    <property type="entry name" value="TRANSCRIPTIONAL REGULATOR AZLB"/>
    <property type="match status" value="1"/>
</dbReference>
<dbReference type="RefSeq" id="WP_345666479.1">
    <property type="nucleotide sequence ID" value="NZ_BAABKC010000001.1"/>
</dbReference>
<evidence type="ECO:0000313" key="7">
    <source>
        <dbReference type="EMBL" id="GAA5040967.1"/>
    </source>
</evidence>
<evidence type="ECO:0000256" key="4">
    <source>
        <dbReference type="SAM" id="MobiDB-lite"/>
    </source>
</evidence>
<evidence type="ECO:0000256" key="1">
    <source>
        <dbReference type="ARBA" id="ARBA00023015"/>
    </source>
</evidence>
<evidence type="ECO:0000313" key="8">
    <source>
        <dbReference type="Proteomes" id="UP001500124"/>
    </source>
</evidence>
<keyword evidence="2" id="KW-0238">DNA-binding</keyword>
<dbReference type="SUPFAM" id="SSF46785">
    <property type="entry name" value="Winged helix' DNA-binding domain"/>
    <property type="match status" value="1"/>
</dbReference>
<feature type="domain" description="Transcription regulator AsnC/Lrp ligand binding" evidence="5">
    <location>
        <begin position="73"/>
        <end position="142"/>
    </location>
</feature>
<evidence type="ECO:0000259" key="5">
    <source>
        <dbReference type="Pfam" id="PF01037"/>
    </source>
</evidence>
<dbReference type="InterPro" id="IPR019887">
    <property type="entry name" value="Tscrpt_reg_AsnC/Lrp_C"/>
</dbReference>
<dbReference type="InterPro" id="IPR000485">
    <property type="entry name" value="AsnC-type_HTH_dom"/>
</dbReference>
<gene>
    <name evidence="7" type="ORF">GCM10023336_00560</name>
</gene>
<dbReference type="Proteomes" id="UP001500124">
    <property type="component" value="Unassembled WGS sequence"/>
</dbReference>
<dbReference type="InterPro" id="IPR036390">
    <property type="entry name" value="WH_DNA-bd_sf"/>
</dbReference>
<comment type="caution">
    <text evidence="7">The sequence shown here is derived from an EMBL/GenBank/DDBJ whole genome shotgun (WGS) entry which is preliminary data.</text>
</comment>
<reference evidence="8" key="1">
    <citation type="journal article" date="2019" name="Int. J. Syst. Evol. Microbiol.">
        <title>The Global Catalogue of Microorganisms (GCM) 10K type strain sequencing project: providing services to taxonomists for standard genome sequencing and annotation.</title>
        <authorList>
            <consortium name="The Broad Institute Genomics Platform"/>
            <consortium name="The Broad Institute Genome Sequencing Center for Infectious Disease"/>
            <person name="Wu L."/>
            <person name="Ma J."/>
        </authorList>
    </citation>
    <scope>NUCLEOTIDE SEQUENCE [LARGE SCALE GENOMIC DNA]</scope>
    <source>
        <strain evidence="8">JCM 18410</strain>
    </source>
</reference>
<feature type="domain" description="HTH asnC-type" evidence="6">
    <location>
        <begin position="181"/>
        <end position="220"/>
    </location>
</feature>
<evidence type="ECO:0000259" key="6">
    <source>
        <dbReference type="Pfam" id="PF13404"/>
    </source>
</evidence>
<accession>A0ABP9JSL6</accession>
<feature type="region of interest" description="Disordered" evidence="4">
    <location>
        <begin position="334"/>
        <end position="363"/>
    </location>
</feature>
<dbReference type="EMBL" id="BAABKC010000001">
    <property type="protein sequence ID" value="GAA5040967.1"/>
    <property type="molecule type" value="Genomic_DNA"/>
</dbReference>
<dbReference type="SUPFAM" id="SSF54909">
    <property type="entry name" value="Dimeric alpha+beta barrel"/>
    <property type="match status" value="1"/>
</dbReference>